<proteinExistence type="predicted"/>
<evidence type="ECO:0000313" key="1">
    <source>
        <dbReference type="EMBL" id="KKM63307.1"/>
    </source>
</evidence>
<accession>A0A0F9M238</accession>
<reference evidence="1" key="1">
    <citation type="journal article" date="2015" name="Nature">
        <title>Complex archaea that bridge the gap between prokaryotes and eukaryotes.</title>
        <authorList>
            <person name="Spang A."/>
            <person name="Saw J.H."/>
            <person name="Jorgensen S.L."/>
            <person name="Zaremba-Niedzwiedzka K."/>
            <person name="Martijn J."/>
            <person name="Lind A.E."/>
            <person name="van Eijk R."/>
            <person name="Schleper C."/>
            <person name="Guy L."/>
            <person name="Ettema T.J."/>
        </authorList>
    </citation>
    <scope>NUCLEOTIDE SEQUENCE</scope>
</reference>
<organism evidence="1">
    <name type="scientific">marine sediment metagenome</name>
    <dbReference type="NCBI Taxonomy" id="412755"/>
    <lineage>
        <taxon>unclassified sequences</taxon>
        <taxon>metagenomes</taxon>
        <taxon>ecological metagenomes</taxon>
    </lineage>
</organism>
<sequence>MANLIGNTYFIREINLPQNALDSDMTEFITQYEKEAMVMLLGYDLYTDFIANASDTRWSRLISGHEYNVDYQGLSTTIKWNGLTNTDLVSPLAYYIYYYYMKFHASDTTSVGESVFQKENALAIQPVQKMVSAWNNFVDLYGKINDVVINPTAYNFLYNFKDDTTNGYDGWIFQPVDKINILSI</sequence>
<dbReference type="AlphaFoldDB" id="A0A0F9M238"/>
<name>A0A0F9M238_9ZZZZ</name>
<dbReference type="EMBL" id="LAZR01011124">
    <property type="protein sequence ID" value="KKM63307.1"/>
    <property type="molecule type" value="Genomic_DNA"/>
</dbReference>
<protein>
    <submittedName>
        <fullName evidence="1">Uncharacterized protein</fullName>
    </submittedName>
</protein>
<comment type="caution">
    <text evidence="1">The sequence shown here is derived from an EMBL/GenBank/DDBJ whole genome shotgun (WGS) entry which is preliminary data.</text>
</comment>
<gene>
    <name evidence="1" type="ORF">LCGC14_1512850</name>
</gene>